<feature type="compositionally biased region" description="Low complexity" evidence="9">
    <location>
        <begin position="24"/>
        <end position="39"/>
    </location>
</feature>
<dbReference type="Pfam" id="PF03935">
    <property type="entry name" value="SKN1_KRE6_Sbg1"/>
    <property type="match status" value="1"/>
</dbReference>
<keyword evidence="8" id="KW-0961">Cell wall biogenesis/degradation</keyword>
<sequence length="605" mass="65579">MSTPLTRQDYYGVSTSTSNLLPPSARGSRSRSSSISSASDYAERGSPSHSRSASPSPYANSLSDKYSLKPNPAEWGAFALAVGTPEPDDYLHNPDPKRDLKNDEGGTICTPRGIANLGCLFLISSACVILFLMFPLCNHLLHKKQTTQGGFNLGGINATGQLPAMSGNRGLIDVATPKEVYTKPSYTTGETLELVFSDEFNIDGRTFYPGDDPYWEAPSLHYWGTNDLEWYDPVAVTTKNGALAITLSKEDPATNHNLSYRSGMIQSRNKFCFTGGLIETSVILPGSNNVHGLWPAVWTMGNLGRAGFGASLEGLWPYSYDSCDVGTLPNQTHPGTQTPLAATENGDPEHGNVLSFLPGQRLSACTCPGESHPGPVRSNGDYVGRSAPEIDIFEATVDGSMGKVSQSAQWAPFNAAYQWLNTSDNLVIYDPDITVLNAYHGGAYQQTTSGLSVTNQSCYELDEGCYSVYGFEYVPGFENAYIAWISDNKAVWTVMAGGLGPDPLTEIAARPIPQEPMYIIANLGFSVNFGGINFADIQLPATMMIDYIRVYQPANAKNVGCDPPDFPTATYIETYKEAYTNFNLTAWGSPQYNQTFPKNRLAGDC</sequence>
<reference evidence="13" key="2">
    <citation type="submission" date="2015-01" db="EMBL/GenBank/DDBJ databases">
        <title>Evolutionary Origins and Diversification of the Mycorrhizal Mutualists.</title>
        <authorList>
            <consortium name="DOE Joint Genome Institute"/>
            <consortium name="Mycorrhizal Genomics Consortium"/>
            <person name="Kohler A."/>
            <person name="Kuo A."/>
            <person name="Nagy L.G."/>
            <person name="Floudas D."/>
            <person name="Copeland A."/>
            <person name="Barry K.W."/>
            <person name="Cichocki N."/>
            <person name="Veneault-Fourrey C."/>
            <person name="LaButti K."/>
            <person name="Lindquist E.A."/>
            <person name="Lipzen A."/>
            <person name="Lundell T."/>
            <person name="Morin E."/>
            <person name="Murat C."/>
            <person name="Riley R."/>
            <person name="Ohm R."/>
            <person name="Sun H."/>
            <person name="Tunlid A."/>
            <person name="Henrissat B."/>
            <person name="Grigoriev I.V."/>
            <person name="Hibbett D.S."/>
            <person name="Martin F."/>
        </authorList>
    </citation>
    <scope>NUCLEOTIDE SEQUENCE [LARGE SCALE GENOMIC DNA]</scope>
    <source>
        <strain evidence="13">ATCC 200175</strain>
    </source>
</reference>
<keyword evidence="6 10" id="KW-0472">Membrane</keyword>
<dbReference type="Gene3D" id="2.60.120.200">
    <property type="match status" value="2"/>
</dbReference>
<dbReference type="GO" id="GO:0005789">
    <property type="term" value="C:endoplasmic reticulum membrane"/>
    <property type="evidence" value="ECO:0007669"/>
    <property type="project" value="TreeGrafter"/>
</dbReference>
<dbReference type="AlphaFoldDB" id="A0A0C9TDU5"/>
<dbReference type="PANTHER" id="PTHR31361:SF1">
    <property type="entry name" value="BETA-GLUCAN SYNTHESIS-ASSOCIATED PROTEIN KRE6-RELATED"/>
    <property type="match status" value="1"/>
</dbReference>
<dbReference type="InterPro" id="IPR000757">
    <property type="entry name" value="Beta-glucanase-like"/>
</dbReference>
<name>A0A0C9TDU5_PAXIN</name>
<dbReference type="GO" id="GO:0031505">
    <property type="term" value="P:fungal-type cell wall organization"/>
    <property type="evidence" value="ECO:0007669"/>
    <property type="project" value="TreeGrafter"/>
</dbReference>
<proteinExistence type="inferred from homology"/>
<dbReference type="EMBL" id="KN819349">
    <property type="protein sequence ID" value="KIJ13745.1"/>
    <property type="molecule type" value="Genomic_DNA"/>
</dbReference>
<dbReference type="PANTHER" id="PTHR31361">
    <property type="entry name" value="BETA-GLUCAN SYNTHESIS-ASSOCIATED PROTEIN KRE6-RELATED"/>
    <property type="match status" value="1"/>
</dbReference>
<evidence type="ECO:0000256" key="4">
    <source>
        <dbReference type="ARBA" id="ARBA00022968"/>
    </source>
</evidence>
<evidence type="ECO:0000313" key="12">
    <source>
        <dbReference type="EMBL" id="KIJ13745.1"/>
    </source>
</evidence>
<evidence type="ECO:0000256" key="3">
    <source>
        <dbReference type="ARBA" id="ARBA00022692"/>
    </source>
</evidence>
<dbReference type="Proteomes" id="UP000053647">
    <property type="component" value="Unassembled WGS sequence"/>
</dbReference>
<evidence type="ECO:0000256" key="1">
    <source>
        <dbReference type="ARBA" id="ARBA00004606"/>
    </source>
</evidence>
<dbReference type="InterPro" id="IPR005629">
    <property type="entry name" value="Skn1/Kre6/Sbg1"/>
</dbReference>
<dbReference type="GO" id="GO:0015926">
    <property type="term" value="F:glucosidase activity"/>
    <property type="evidence" value="ECO:0007669"/>
    <property type="project" value="TreeGrafter"/>
</dbReference>
<evidence type="ECO:0000256" key="2">
    <source>
        <dbReference type="ARBA" id="ARBA00010962"/>
    </source>
</evidence>
<evidence type="ECO:0000256" key="10">
    <source>
        <dbReference type="SAM" id="Phobius"/>
    </source>
</evidence>
<dbReference type="PROSITE" id="PS51762">
    <property type="entry name" value="GH16_2"/>
    <property type="match status" value="1"/>
</dbReference>
<evidence type="ECO:0000256" key="6">
    <source>
        <dbReference type="ARBA" id="ARBA00023136"/>
    </source>
</evidence>
<feature type="transmembrane region" description="Helical" evidence="10">
    <location>
        <begin position="114"/>
        <end position="136"/>
    </location>
</feature>
<dbReference type="CDD" id="cd02180">
    <property type="entry name" value="GH16_fungal_KRE6_glucanase"/>
    <property type="match status" value="1"/>
</dbReference>
<dbReference type="FunFam" id="2.60.120.200:FF:000259">
    <property type="entry name" value="Chromosome 9, whole genome shotgun sequence"/>
    <property type="match status" value="1"/>
</dbReference>
<comment type="similarity">
    <text evidence="2">Belongs to the SKN1/KRE6 family.</text>
</comment>
<keyword evidence="4" id="KW-0735">Signal-anchor</keyword>
<dbReference type="OrthoDB" id="412647at2759"/>
<evidence type="ECO:0000256" key="9">
    <source>
        <dbReference type="SAM" id="MobiDB-lite"/>
    </source>
</evidence>
<evidence type="ECO:0000313" key="13">
    <source>
        <dbReference type="Proteomes" id="UP000053647"/>
    </source>
</evidence>
<feature type="compositionally biased region" description="Low complexity" evidence="9">
    <location>
        <begin position="47"/>
        <end position="57"/>
    </location>
</feature>
<dbReference type="SUPFAM" id="SSF49899">
    <property type="entry name" value="Concanavalin A-like lectins/glucanases"/>
    <property type="match status" value="1"/>
</dbReference>
<keyword evidence="3 10" id="KW-0812">Transmembrane</keyword>
<dbReference type="InterPro" id="IPR013320">
    <property type="entry name" value="ConA-like_dom_sf"/>
</dbReference>
<keyword evidence="13" id="KW-1185">Reference proteome</keyword>
<gene>
    <name evidence="12" type="ORF">PAXINDRAFT_116906</name>
</gene>
<keyword evidence="5 10" id="KW-1133">Transmembrane helix</keyword>
<reference evidence="12 13" key="1">
    <citation type="submission" date="2014-06" db="EMBL/GenBank/DDBJ databases">
        <authorList>
            <consortium name="DOE Joint Genome Institute"/>
            <person name="Kuo A."/>
            <person name="Kohler A."/>
            <person name="Nagy L.G."/>
            <person name="Floudas D."/>
            <person name="Copeland A."/>
            <person name="Barry K.W."/>
            <person name="Cichocki N."/>
            <person name="Veneault-Fourrey C."/>
            <person name="LaButti K."/>
            <person name="Lindquist E.A."/>
            <person name="Lipzen A."/>
            <person name="Lundell T."/>
            <person name="Morin E."/>
            <person name="Murat C."/>
            <person name="Sun H."/>
            <person name="Tunlid A."/>
            <person name="Henrissat B."/>
            <person name="Grigoriev I.V."/>
            <person name="Hibbett D.S."/>
            <person name="Martin F."/>
            <person name="Nordberg H.P."/>
            <person name="Cantor M.N."/>
            <person name="Hua S.X."/>
        </authorList>
    </citation>
    <scope>NUCLEOTIDE SEQUENCE [LARGE SCALE GENOMIC DNA]</scope>
    <source>
        <strain evidence="12 13">ATCC 200175</strain>
    </source>
</reference>
<evidence type="ECO:0000256" key="5">
    <source>
        <dbReference type="ARBA" id="ARBA00022989"/>
    </source>
</evidence>
<evidence type="ECO:0000259" key="11">
    <source>
        <dbReference type="PROSITE" id="PS51762"/>
    </source>
</evidence>
<comment type="subcellular location">
    <subcellularLocation>
        <location evidence="1">Membrane</location>
        <topology evidence="1">Single-pass type II membrane protein</topology>
    </subcellularLocation>
</comment>
<evidence type="ECO:0000256" key="8">
    <source>
        <dbReference type="ARBA" id="ARBA00023316"/>
    </source>
</evidence>
<feature type="region of interest" description="Disordered" evidence="9">
    <location>
        <begin position="1"/>
        <end position="63"/>
    </location>
</feature>
<feature type="domain" description="GH16" evidence="11">
    <location>
        <begin position="185"/>
        <end position="556"/>
    </location>
</feature>
<evidence type="ECO:0000256" key="7">
    <source>
        <dbReference type="ARBA" id="ARBA00023180"/>
    </source>
</evidence>
<protein>
    <submittedName>
        <fullName evidence="12">Unplaced genomic scaffold PAXINscaffold_27, whole genome shotgun sequence</fullName>
    </submittedName>
</protein>
<keyword evidence="7" id="KW-0325">Glycoprotein</keyword>
<organism evidence="12 13">
    <name type="scientific">Paxillus involutus ATCC 200175</name>
    <dbReference type="NCBI Taxonomy" id="664439"/>
    <lineage>
        <taxon>Eukaryota</taxon>
        <taxon>Fungi</taxon>
        <taxon>Dikarya</taxon>
        <taxon>Basidiomycota</taxon>
        <taxon>Agaricomycotina</taxon>
        <taxon>Agaricomycetes</taxon>
        <taxon>Agaricomycetidae</taxon>
        <taxon>Boletales</taxon>
        <taxon>Paxilineae</taxon>
        <taxon>Paxillaceae</taxon>
        <taxon>Paxillus</taxon>
    </lineage>
</organism>
<accession>A0A0C9TDU5</accession>
<dbReference type="GO" id="GO:0006078">
    <property type="term" value="P:(1-&gt;6)-beta-D-glucan biosynthetic process"/>
    <property type="evidence" value="ECO:0007669"/>
    <property type="project" value="TreeGrafter"/>
</dbReference>
<dbReference type="GO" id="GO:0005886">
    <property type="term" value="C:plasma membrane"/>
    <property type="evidence" value="ECO:0007669"/>
    <property type="project" value="TreeGrafter"/>
</dbReference>